<accession>A0AAE0U4W5</accession>
<proteinExistence type="predicted"/>
<name>A0AAE0U4W5_9PEZI</name>
<dbReference type="AlphaFoldDB" id="A0AAE0U4W5"/>
<gene>
    <name evidence="2" type="ORF">B0H63DRAFT_519927</name>
</gene>
<dbReference type="EMBL" id="JAULSW010000002">
    <property type="protein sequence ID" value="KAK3390715.1"/>
    <property type="molecule type" value="Genomic_DNA"/>
</dbReference>
<evidence type="ECO:0000256" key="1">
    <source>
        <dbReference type="SAM" id="SignalP"/>
    </source>
</evidence>
<comment type="caution">
    <text evidence="2">The sequence shown here is derived from an EMBL/GenBank/DDBJ whole genome shotgun (WGS) entry which is preliminary data.</text>
</comment>
<reference evidence="2" key="2">
    <citation type="submission" date="2023-06" db="EMBL/GenBank/DDBJ databases">
        <authorList>
            <consortium name="Lawrence Berkeley National Laboratory"/>
            <person name="Haridas S."/>
            <person name="Hensen N."/>
            <person name="Bonometti L."/>
            <person name="Westerberg I."/>
            <person name="Brannstrom I.O."/>
            <person name="Guillou S."/>
            <person name="Cros-Aarteil S."/>
            <person name="Calhoun S."/>
            <person name="Kuo A."/>
            <person name="Mondo S."/>
            <person name="Pangilinan J."/>
            <person name="Riley R."/>
            <person name="LaButti K."/>
            <person name="Andreopoulos B."/>
            <person name="Lipzen A."/>
            <person name="Chen C."/>
            <person name="Yanf M."/>
            <person name="Daum C."/>
            <person name="Ng V."/>
            <person name="Clum A."/>
            <person name="Steindorff A."/>
            <person name="Ohm R."/>
            <person name="Martin F."/>
            <person name="Silar P."/>
            <person name="Natvig D."/>
            <person name="Lalanne C."/>
            <person name="Gautier V."/>
            <person name="Ament-velasquez S.L."/>
            <person name="Kruys A."/>
            <person name="Hutchinson M.I."/>
            <person name="Powell A.J."/>
            <person name="Barry K."/>
            <person name="Miller A.N."/>
            <person name="Grigoriev I.V."/>
            <person name="Debuchy R."/>
            <person name="Gladieux P."/>
            <person name="Thoren M.H."/>
            <person name="Johannesson H."/>
        </authorList>
    </citation>
    <scope>NUCLEOTIDE SEQUENCE</scope>
    <source>
        <strain evidence="2">CBS 232.78</strain>
    </source>
</reference>
<keyword evidence="1" id="KW-0732">Signal</keyword>
<protein>
    <submittedName>
        <fullName evidence="2">Uncharacterized protein</fullName>
    </submittedName>
</protein>
<feature type="signal peptide" evidence="1">
    <location>
        <begin position="1"/>
        <end position="27"/>
    </location>
</feature>
<sequence>MANVLAPICTSIMQAILACFLDLKVMATGPKCPSDVEANAGAEREEIVKFLDRQLPGWEKYDSPEFQVKNLFGELAETFRNEILKKDEGCKSMFSQDRIRMLRDNRIPTKETHERIARFCSLAEMKSDWKDRRLKGDKSGPTGVMNKLVLKLNKERKQAPQNVSPSQNANMDKVWNAAAWHLNKLGQSCGYVSPDHLVEALSNDFLYAGVLRRYRDYRTGLEALI</sequence>
<evidence type="ECO:0000313" key="2">
    <source>
        <dbReference type="EMBL" id="KAK3390715.1"/>
    </source>
</evidence>
<organism evidence="2 3">
    <name type="scientific">Podospora didyma</name>
    <dbReference type="NCBI Taxonomy" id="330526"/>
    <lineage>
        <taxon>Eukaryota</taxon>
        <taxon>Fungi</taxon>
        <taxon>Dikarya</taxon>
        <taxon>Ascomycota</taxon>
        <taxon>Pezizomycotina</taxon>
        <taxon>Sordariomycetes</taxon>
        <taxon>Sordariomycetidae</taxon>
        <taxon>Sordariales</taxon>
        <taxon>Podosporaceae</taxon>
        <taxon>Podospora</taxon>
    </lineage>
</organism>
<evidence type="ECO:0000313" key="3">
    <source>
        <dbReference type="Proteomes" id="UP001285441"/>
    </source>
</evidence>
<reference evidence="2" key="1">
    <citation type="journal article" date="2023" name="Mol. Phylogenet. Evol.">
        <title>Genome-scale phylogeny and comparative genomics of the fungal order Sordariales.</title>
        <authorList>
            <person name="Hensen N."/>
            <person name="Bonometti L."/>
            <person name="Westerberg I."/>
            <person name="Brannstrom I.O."/>
            <person name="Guillou S."/>
            <person name="Cros-Aarteil S."/>
            <person name="Calhoun S."/>
            <person name="Haridas S."/>
            <person name="Kuo A."/>
            <person name="Mondo S."/>
            <person name="Pangilinan J."/>
            <person name="Riley R."/>
            <person name="LaButti K."/>
            <person name="Andreopoulos B."/>
            <person name="Lipzen A."/>
            <person name="Chen C."/>
            <person name="Yan M."/>
            <person name="Daum C."/>
            <person name="Ng V."/>
            <person name="Clum A."/>
            <person name="Steindorff A."/>
            <person name="Ohm R.A."/>
            <person name="Martin F."/>
            <person name="Silar P."/>
            <person name="Natvig D.O."/>
            <person name="Lalanne C."/>
            <person name="Gautier V."/>
            <person name="Ament-Velasquez S.L."/>
            <person name="Kruys A."/>
            <person name="Hutchinson M.I."/>
            <person name="Powell A.J."/>
            <person name="Barry K."/>
            <person name="Miller A.N."/>
            <person name="Grigoriev I.V."/>
            <person name="Debuchy R."/>
            <person name="Gladieux P."/>
            <person name="Hiltunen Thoren M."/>
            <person name="Johannesson H."/>
        </authorList>
    </citation>
    <scope>NUCLEOTIDE SEQUENCE</scope>
    <source>
        <strain evidence="2">CBS 232.78</strain>
    </source>
</reference>
<keyword evidence="3" id="KW-1185">Reference proteome</keyword>
<feature type="chain" id="PRO_5042282013" evidence="1">
    <location>
        <begin position="28"/>
        <end position="225"/>
    </location>
</feature>
<dbReference type="Proteomes" id="UP001285441">
    <property type="component" value="Unassembled WGS sequence"/>
</dbReference>